<evidence type="ECO:0000313" key="4">
    <source>
        <dbReference type="Proteomes" id="UP001165367"/>
    </source>
</evidence>
<dbReference type="InterPro" id="IPR012878">
    <property type="entry name" value="Beta-AFase-like_GH127_cat"/>
</dbReference>
<gene>
    <name evidence="3" type="ORF">LZZ85_22355</name>
</gene>
<evidence type="ECO:0000259" key="1">
    <source>
        <dbReference type="Pfam" id="PF07944"/>
    </source>
</evidence>
<evidence type="ECO:0000313" key="3">
    <source>
        <dbReference type="EMBL" id="MCG2617055.1"/>
    </source>
</evidence>
<organism evidence="3 4">
    <name type="scientific">Terrimonas ginsenosidimutans</name>
    <dbReference type="NCBI Taxonomy" id="2908004"/>
    <lineage>
        <taxon>Bacteria</taxon>
        <taxon>Pseudomonadati</taxon>
        <taxon>Bacteroidota</taxon>
        <taxon>Chitinophagia</taxon>
        <taxon>Chitinophagales</taxon>
        <taxon>Chitinophagaceae</taxon>
        <taxon>Terrimonas</taxon>
    </lineage>
</organism>
<dbReference type="GO" id="GO:0016787">
    <property type="term" value="F:hydrolase activity"/>
    <property type="evidence" value="ECO:0007669"/>
    <property type="project" value="UniProtKB-KW"/>
</dbReference>
<evidence type="ECO:0000259" key="2">
    <source>
        <dbReference type="Pfam" id="PF20736"/>
    </source>
</evidence>
<proteinExistence type="predicted"/>
<dbReference type="InterPro" id="IPR049174">
    <property type="entry name" value="Beta-AFase-like"/>
</dbReference>
<dbReference type="Pfam" id="PF20736">
    <property type="entry name" value="Glyco_hydro127M"/>
    <property type="match status" value="1"/>
</dbReference>
<dbReference type="PANTHER" id="PTHR43465:SF2">
    <property type="entry name" value="DUF1680 DOMAIN PROTEIN (AFU_ORTHOLOGUE AFUA_1G08910)"/>
    <property type="match status" value="1"/>
</dbReference>
<dbReference type="RefSeq" id="WP_237875592.1">
    <property type="nucleotide sequence ID" value="NZ_JAKLTR010000017.1"/>
</dbReference>
<dbReference type="InterPro" id="IPR049046">
    <property type="entry name" value="Beta-AFase-like_GH127_middle"/>
</dbReference>
<sequence length="639" mass="72012">MKKGLLLPIIALLIFVDIYGQRQVQERFQLFPVGDIKPSGWLKDRLNQDLAGFTGRLDSLVPDLILKDDIYGKDRLTRKVKSKELGAVGEAGDWQVQLLWWNSETQSNWWDGYIRSAIMTGSPQHLRRVKDHINRILATQDEDGYLGIYDREMRYRFDYENGELWSKATLLRGLLAWYEYSKDPAVLHAAERAVRNVMTSYPIDKSHPFYSTKPDVGGLSHGLMFTDVLESLYRINGDRSLLRYAAFCYADFSAQNLNEDARLSKLLDPSLPLKGHGVHTYEHLRSLAAAYQATGDMQMKTALAGFVQKIEKTTTPTGGPVGDEWIGGRPANSTDRGYEYCSLQELMHSYLELYLKSGNASFAEKAEHLFLNAAQGARHPRESCIAYLKTDNSYFMTGGLNGDTSIKTQTRYKYSPAHQDAAVCCVPNAGRITPYFLQYAWLKDGQNLVANLLGPVELTTVIGGKKIEVREEVSFTDKQTVKFTVSGNGANFSLMIRKPSWVKKYHSSVPLTEKDGYLIVSRKWTGGQVVELSFEPAIETHRDNNGEYYFSFGPYVLAHPISATAEVSRSFPIPGFSDLKYKPNDLLIYKYSSGELPLPGEKSGRFRLNVLNPISGQKETINLEPVGNTILRQVTFKAY</sequence>
<dbReference type="Proteomes" id="UP001165367">
    <property type="component" value="Unassembled WGS sequence"/>
</dbReference>
<protein>
    <submittedName>
        <fullName evidence="3">Glycoside hydrolase family 127 protein</fullName>
    </submittedName>
</protein>
<dbReference type="EMBL" id="JAKLTR010000017">
    <property type="protein sequence ID" value="MCG2617055.1"/>
    <property type="molecule type" value="Genomic_DNA"/>
</dbReference>
<feature type="domain" description="Non-reducing end beta-L-arabinofuranosidase-like GH127 middle" evidence="2">
    <location>
        <begin position="450"/>
        <end position="534"/>
    </location>
</feature>
<dbReference type="Pfam" id="PF07944">
    <property type="entry name" value="Beta-AFase-like_GH127_cat"/>
    <property type="match status" value="1"/>
</dbReference>
<name>A0ABS9KXL0_9BACT</name>
<dbReference type="InterPro" id="IPR008928">
    <property type="entry name" value="6-hairpin_glycosidase_sf"/>
</dbReference>
<reference evidence="3" key="1">
    <citation type="submission" date="2022-01" db="EMBL/GenBank/DDBJ databases">
        <authorList>
            <person name="Jo J.-H."/>
            <person name="Im W.-T."/>
        </authorList>
    </citation>
    <scope>NUCLEOTIDE SEQUENCE</scope>
    <source>
        <strain evidence="3">NA20</strain>
    </source>
</reference>
<dbReference type="SUPFAM" id="SSF48208">
    <property type="entry name" value="Six-hairpin glycosidases"/>
    <property type="match status" value="1"/>
</dbReference>
<dbReference type="PANTHER" id="PTHR43465">
    <property type="entry name" value="DUF1680 DOMAIN PROTEIN (AFU_ORTHOLOGUE AFUA_1G08910)"/>
    <property type="match status" value="1"/>
</dbReference>
<accession>A0ABS9KXL0</accession>
<keyword evidence="4" id="KW-1185">Reference proteome</keyword>
<comment type="caution">
    <text evidence="3">The sequence shown here is derived from an EMBL/GenBank/DDBJ whole genome shotgun (WGS) entry which is preliminary data.</text>
</comment>
<keyword evidence="3" id="KW-0378">Hydrolase</keyword>
<feature type="domain" description="Non-reducing end beta-L-arabinofuranosidase-like GH127 catalytic" evidence="1">
    <location>
        <begin position="90"/>
        <end position="436"/>
    </location>
</feature>